<organism evidence="1 2">
    <name type="scientific">Thalassospira xiamenensis M-5 = DSM 17429</name>
    <dbReference type="NCBI Taxonomy" id="1123366"/>
    <lineage>
        <taxon>Bacteria</taxon>
        <taxon>Pseudomonadati</taxon>
        <taxon>Pseudomonadota</taxon>
        <taxon>Alphaproteobacteria</taxon>
        <taxon>Rhodospirillales</taxon>
        <taxon>Thalassospiraceae</taxon>
        <taxon>Thalassospira</taxon>
    </lineage>
</organism>
<evidence type="ECO:0000313" key="1">
    <source>
        <dbReference type="EMBL" id="AJD53049.1"/>
    </source>
</evidence>
<sequence length="71" mass="7980">MIFEPFKCVRLHTVGKIRWVPSMIAISQAGFKTLLSVLKFAPFDVRAQTKLLSALAQGPRPAYIGAWMFRA</sequence>
<gene>
    <name evidence="1" type="ORF">TH3_14715</name>
</gene>
<dbReference type="Proteomes" id="UP000007127">
    <property type="component" value="Chromosome"/>
</dbReference>
<accession>A0AB72UFT8</accession>
<proteinExistence type="predicted"/>
<dbReference type="KEGG" id="txi:TH3_14715"/>
<protein>
    <submittedName>
        <fullName evidence="1">Uncharacterized protein</fullName>
    </submittedName>
</protein>
<dbReference type="EMBL" id="CP004388">
    <property type="protein sequence ID" value="AJD53049.1"/>
    <property type="molecule type" value="Genomic_DNA"/>
</dbReference>
<dbReference type="AlphaFoldDB" id="A0AB72UFT8"/>
<name>A0AB72UFT8_9PROT</name>
<reference evidence="1 2" key="1">
    <citation type="journal article" date="2012" name="J. Bacteriol.">
        <title>Genome sequence of Thalassospira xiamenensis type strain M-5.</title>
        <authorList>
            <person name="Lai Q."/>
            <person name="Shao Z."/>
        </authorList>
    </citation>
    <scope>NUCLEOTIDE SEQUENCE [LARGE SCALE GENOMIC DNA]</scope>
    <source>
        <strain evidence="1 2">M-5</strain>
    </source>
</reference>
<evidence type="ECO:0000313" key="2">
    <source>
        <dbReference type="Proteomes" id="UP000007127"/>
    </source>
</evidence>